<dbReference type="RefSeq" id="WP_055244695.1">
    <property type="nucleotide sequence ID" value="NZ_CP071249.1"/>
</dbReference>
<accession>A0A9Q9CFX0</accession>
<comment type="function">
    <text evidence="1">May be involved in the formation or repair of [Fe-S] clusters present in iron-sulfur proteins.</text>
</comment>
<proteinExistence type="predicted"/>
<dbReference type="AlphaFoldDB" id="A0A9Q9CFX0"/>
<protein>
    <submittedName>
        <fullName evidence="4">NifU family protein</fullName>
    </submittedName>
</protein>
<dbReference type="InterPro" id="IPR034904">
    <property type="entry name" value="FSCA_dom_sf"/>
</dbReference>
<evidence type="ECO:0000313" key="3">
    <source>
        <dbReference type="EMBL" id="UUF06994.1"/>
    </source>
</evidence>
<keyword evidence="5" id="KW-1185">Reference proteome</keyword>
<evidence type="ECO:0000259" key="2">
    <source>
        <dbReference type="Pfam" id="PF01106"/>
    </source>
</evidence>
<gene>
    <name evidence="3" type="ORF">J0J69_05720</name>
    <name evidence="4" type="ORF">J0J70_11695</name>
</gene>
<evidence type="ECO:0000313" key="6">
    <source>
        <dbReference type="Proteomes" id="UP001058072"/>
    </source>
</evidence>
<organism evidence="4 6">
    <name type="scientific">Turicibacter bilis</name>
    <dbReference type="NCBI Taxonomy" id="2735723"/>
    <lineage>
        <taxon>Bacteria</taxon>
        <taxon>Bacillati</taxon>
        <taxon>Bacillota</taxon>
        <taxon>Erysipelotrichia</taxon>
        <taxon>Erysipelotrichales</taxon>
        <taxon>Turicibacteraceae</taxon>
        <taxon>Turicibacter</taxon>
    </lineage>
</organism>
<reference evidence="4 5" key="1">
    <citation type="submission" date="2021-03" db="EMBL/GenBank/DDBJ databases">
        <title>Comparative Genomics and Metabolomics in the genus Turicibacter.</title>
        <authorList>
            <person name="Maki J."/>
            <person name="Looft T."/>
        </authorList>
    </citation>
    <scope>NUCLEOTIDE SEQUENCE</scope>
    <source>
        <strain evidence="4">ISU324</strain>
        <strain evidence="3 5">MMM721</strain>
    </source>
</reference>
<evidence type="ECO:0000313" key="4">
    <source>
        <dbReference type="EMBL" id="UUF08224.1"/>
    </source>
</evidence>
<dbReference type="EMBL" id="CP071250">
    <property type="protein sequence ID" value="UUF08224.1"/>
    <property type="molecule type" value="Genomic_DNA"/>
</dbReference>
<feature type="domain" description="NIF system FeS cluster assembly NifU C-terminal" evidence="2">
    <location>
        <begin position="8"/>
        <end position="73"/>
    </location>
</feature>
<dbReference type="SUPFAM" id="SSF117916">
    <property type="entry name" value="Fe-S cluster assembly (FSCA) domain-like"/>
    <property type="match status" value="1"/>
</dbReference>
<dbReference type="GO" id="GO:0051536">
    <property type="term" value="F:iron-sulfur cluster binding"/>
    <property type="evidence" value="ECO:0007669"/>
    <property type="project" value="InterPro"/>
</dbReference>
<dbReference type="PANTHER" id="PTHR11178">
    <property type="entry name" value="IRON-SULFUR CLUSTER SCAFFOLD PROTEIN NFU-RELATED"/>
    <property type="match status" value="1"/>
</dbReference>
<dbReference type="InterPro" id="IPR001075">
    <property type="entry name" value="NIF_FeS_clus_asmbl_NifU_C"/>
</dbReference>
<dbReference type="Pfam" id="PF01106">
    <property type="entry name" value="NifU"/>
    <property type="match status" value="1"/>
</dbReference>
<sequence>MNETEKQIVEILEKLRPYLQRDGGDVEYVKFEDGIVYVQMLGACVGCASMDSTLKDGIEQILLEEVPGVIGVENIEEYLA</sequence>
<name>A0A9Q9CFX0_9FIRM</name>
<evidence type="ECO:0000313" key="5">
    <source>
        <dbReference type="Proteomes" id="UP001058016"/>
    </source>
</evidence>
<dbReference type="Proteomes" id="UP001058016">
    <property type="component" value="Chromosome"/>
</dbReference>
<dbReference type="GO" id="GO:0005506">
    <property type="term" value="F:iron ion binding"/>
    <property type="evidence" value="ECO:0007669"/>
    <property type="project" value="InterPro"/>
</dbReference>
<evidence type="ECO:0000256" key="1">
    <source>
        <dbReference type="ARBA" id="ARBA00049958"/>
    </source>
</evidence>
<dbReference type="Gene3D" id="3.30.300.130">
    <property type="entry name" value="Fe-S cluster assembly (FSCA)"/>
    <property type="match status" value="1"/>
</dbReference>
<dbReference type="GO" id="GO:0016226">
    <property type="term" value="P:iron-sulfur cluster assembly"/>
    <property type="evidence" value="ECO:0007669"/>
    <property type="project" value="InterPro"/>
</dbReference>
<dbReference type="Proteomes" id="UP001058072">
    <property type="component" value="Chromosome"/>
</dbReference>
<dbReference type="EMBL" id="CP071249">
    <property type="protein sequence ID" value="UUF06994.1"/>
    <property type="molecule type" value="Genomic_DNA"/>
</dbReference>